<evidence type="ECO:0000313" key="3">
    <source>
        <dbReference type="Proteomes" id="UP000244309"/>
    </source>
</evidence>
<feature type="region of interest" description="Disordered" evidence="1">
    <location>
        <begin position="85"/>
        <end position="105"/>
    </location>
</feature>
<gene>
    <name evidence="2" type="ORF">CXQ85_003108</name>
</gene>
<organism evidence="2 3">
    <name type="scientific">Candidozyma haemuli</name>
    <dbReference type="NCBI Taxonomy" id="45357"/>
    <lineage>
        <taxon>Eukaryota</taxon>
        <taxon>Fungi</taxon>
        <taxon>Dikarya</taxon>
        <taxon>Ascomycota</taxon>
        <taxon>Saccharomycotina</taxon>
        <taxon>Pichiomycetes</taxon>
        <taxon>Metschnikowiaceae</taxon>
        <taxon>Candidozyma</taxon>
    </lineage>
</organism>
<dbReference type="RefSeq" id="XP_025344314.1">
    <property type="nucleotide sequence ID" value="XM_025486764.1"/>
</dbReference>
<evidence type="ECO:0000256" key="1">
    <source>
        <dbReference type="SAM" id="MobiDB-lite"/>
    </source>
</evidence>
<dbReference type="AlphaFoldDB" id="A0A2V1B029"/>
<accession>A0A2V1B029</accession>
<sequence>MSDERDHLSKCYNNANHYLIIAPSDEASYPPDNLEEPIQSFVTVPQETLRGMFESPLVCPPGREGLEQYSAFLDYVYGAFRTKVRSSSASSVDTDDNDDKEELHTIDPSLIMRVPEPVKPTVKIKLSDTIKKPEERQPRKRSISKVGVDKPRKTTLFKMERPSALHKKLCTPKTKV</sequence>
<dbReference type="Proteomes" id="UP000244309">
    <property type="component" value="Unassembled WGS sequence"/>
</dbReference>
<evidence type="ECO:0000313" key="2">
    <source>
        <dbReference type="EMBL" id="PVH23374.1"/>
    </source>
</evidence>
<name>A0A2V1B029_9ASCO</name>
<reference evidence="2 3" key="1">
    <citation type="submission" date="2017-12" db="EMBL/GenBank/DDBJ databases">
        <title>Genome Sequence of a Multidrug-Resistant Candida haemulonii Isolate from a Patient with Chronic Leg Ulcers in Israel.</title>
        <authorList>
            <person name="Chow N.A."/>
            <person name="Gade L."/>
            <person name="Batra D."/>
            <person name="Rowe L.A."/>
            <person name="Ben-Ami R."/>
            <person name="Loparev V.N."/>
            <person name="Litvintseva A.P."/>
        </authorList>
    </citation>
    <scope>NUCLEOTIDE SEQUENCE [LARGE SCALE GENOMIC DNA]</scope>
    <source>
        <strain evidence="2 3">B11899</strain>
    </source>
</reference>
<feature type="compositionally biased region" description="Basic and acidic residues" evidence="1">
    <location>
        <begin position="128"/>
        <end position="137"/>
    </location>
</feature>
<proteinExistence type="predicted"/>
<dbReference type="VEuPathDB" id="FungiDB:CXQ85_003108"/>
<dbReference type="EMBL" id="PKFO01000010">
    <property type="protein sequence ID" value="PVH23374.1"/>
    <property type="molecule type" value="Genomic_DNA"/>
</dbReference>
<dbReference type="GeneID" id="37008439"/>
<feature type="region of interest" description="Disordered" evidence="1">
    <location>
        <begin position="128"/>
        <end position="154"/>
    </location>
</feature>
<protein>
    <submittedName>
        <fullName evidence="2">Uncharacterized protein</fullName>
    </submittedName>
</protein>
<keyword evidence="3" id="KW-1185">Reference proteome</keyword>
<comment type="caution">
    <text evidence="2">The sequence shown here is derived from an EMBL/GenBank/DDBJ whole genome shotgun (WGS) entry which is preliminary data.</text>
</comment>